<dbReference type="GO" id="GO:0016906">
    <property type="term" value="F:sterol 3-beta-glucosyltransferase activity"/>
    <property type="evidence" value="ECO:0007669"/>
    <property type="project" value="UniProtKB-ARBA"/>
</dbReference>
<keyword evidence="1" id="KW-0808">Transferase</keyword>
<proteinExistence type="predicted"/>
<dbReference type="PANTHER" id="PTHR48050">
    <property type="entry name" value="STEROL 3-BETA-GLUCOSYLTRANSFERASE"/>
    <property type="match status" value="1"/>
</dbReference>
<dbReference type="OrthoDB" id="5835829at2759"/>
<dbReference type="Pfam" id="PF06722">
    <property type="entry name" value="EryCIII-like_C"/>
    <property type="match status" value="1"/>
</dbReference>
<dbReference type="FunFam" id="3.40.50.2000:FF:000009">
    <property type="entry name" value="Sterol 3-beta-glucosyltransferase UGT80A2"/>
    <property type="match status" value="1"/>
</dbReference>
<dbReference type="EMBL" id="QWIJ01000055">
    <property type="protein sequence ID" value="RMX88783.1"/>
    <property type="molecule type" value="Genomic_DNA"/>
</dbReference>
<feature type="compositionally biased region" description="Low complexity" evidence="2">
    <location>
        <begin position="612"/>
        <end position="628"/>
    </location>
</feature>
<protein>
    <submittedName>
        <fullName evidence="5">Uncharacterized protein</fullName>
    </submittedName>
</protein>
<evidence type="ECO:0000313" key="5">
    <source>
        <dbReference type="EMBL" id="RMX88783.1"/>
    </source>
</evidence>
<dbReference type="PANTHER" id="PTHR48050:SF27">
    <property type="entry name" value="GLUCOSYLTRANSFERASE, PUTATIVE (AFU_ORTHOLOGUE AFUA_7G04880)-RELATED"/>
    <property type="match status" value="1"/>
</dbReference>
<evidence type="ECO:0000256" key="2">
    <source>
        <dbReference type="SAM" id="MobiDB-lite"/>
    </source>
</evidence>
<feature type="domain" description="Erythromycin biosynthesis protein CIII-like C-terminal" evidence="4">
    <location>
        <begin position="404"/>
        <end position="488"/>
    </location>
</feature>
<feature type="domain" description="Glycosyltransferase family 28 N-terminal" evidence="3">
    <location>
        <begin position="92"/>
        <end position="235"/>
    </location>
</feature>
<dbReference type="InterPro" id="IPR010610">
    <property type="entry name" value="EryCIII-like_C"/>
</dbReference>
<dbReference type="CDD" id="cd03784">
    <property type="entry name" value="GT1_Gtf-like"/>
    <property type="match status" value="1"/>
</dbReference>
<dbReference type="InterPro" id="IPR050426">
    <property type="entry name" value="Glycosyltransferase_28"/>
</dbReference>
<evidence type="ECO:0000313" key="6">
    <source>
        <dbReference type="Proteomes" id="UP000281245"/>
    </source>
</evidence>
<sequence length="849" mass="91790">MGHDLEAPPPYEEAPYVEAAAGLCDQAVVSDDGLIQIDLSSRLSRTLSRIVHLPPIYTPVADDKNDVVVAEEHGSGRTGVQTDSSSPPHLNIVIQVVGSRGDVQPFVALGTALQKYGHRVRLATHENFRQFVRDAGLEFWSIGGDPEELMSYMVKNPGLVPSMSSLKAGDVGRKRAMIRTFLDGCWKSCIESDGEPFVADAIIANPPSFAHIHCAEALGIPLHMVFTMPWTGTRSFSHPLANMKNATTDPNTANYLSFVIVEWMTWQGLGDVINDWRCGLDLEPIPMTEGPTLVETLRIPHTYCWSSALVPKPADWPGHIDVSGFLFRDAPDYKPPKDLEAFLDAGQPPIYIGFGSIVLDDAKEMSSLIIDAVNSCGVRAVVSRGWSRLDGPHRPDIFWLEDCPHEWLFQHVFAVVHHGGAGTTACGLLNARPTAVVPFFGDQAFWGNMVATAGAGPSPIPHRQLNAQNLAEAIDFCRSDAAQTAAANIATQIQREDGVEAAVQFFHANLPLDALRCDILSNQPAALSLRVGGQMAKISKKAVAVIVQDGHLNHQNLKIYRPKAIVIENRRWDPVTGTASSFAATITGVVDASTGIFLKPADVYRRGRSRRPTPASSRSSSSQPTTGSKNLVPDQETIPSADDFFPKHQPTDNDVVSLASSNDKNNSKPRSGARVAGKMAAASGKSLGKVFTSYTKGVLVDLPLATAEGFRNMPRLWGDEVKDYGKVTDWKSGGVTAGKSLVLGIGQGFRDMAMEPVKGGRDGGAWGATRGVARGTASLLTKTASGCLGLVAYPGQGLSKSLYTHFHSDTSKAIVEAKRTEGKWLMENMTLEERSAIINRYYDMLHKGK</sequence>
<gene>
    <name evidence="5" type="ORF">D0869_01373</name>
</gene>
<accession>A0A3M6XD90</accession>
<evidence type="ECO:0000259" key="4">
    <source>
        <dbReference type="Pfam" id="PF06722"/>
    </source>
</evidence>
<dbReference type="FunFam" id="3.40.50.2000:FF:000100">
    <property type="entry name" value="Glycosyltransferase family 1 protein"/>
    <property type="match status" value="1"/>
</dbReference>
<dbReference type="GO" id="GO:0005975">
    <property type="term" value="P:carbohydrate metabolic process"/>
    <property type="evidence" value="ECO:0007669"/>
    <property type="project" value="InterPro"/>
</dbReference>
<dbReference type="InterPro" id="IPR004276">
    <property type="entry name" value="GlycoTrans_28_N"/>
</dbReference>
<feature type="region of interest" description="Disordered" evidence="2">
    <location>
        <begin position="603"/>
        <end position="677"/>
    </location>
</feature>
<dbReference type="InterPro" id="IPR002213">
    <property type="entry name" value="UDP_glucos_trans"/>
</dbReference>
<dbReference type="SUPFAM" id="SSF53756">
    <property type="entry name" value="UDP-Glycosyltransferase/glycogen phosphorylase"/>
    <property type="match status" value="1"/>
</dbReference>
<dbReference type="Pfam" id="PF03033">
    <property type="entry name" value="Glyco_transf_28"/>
    <property type="match status" value="1"/>
</dbReference>
<comment type="caution">
    <text evidence="5">The sequence shown here is derived from an EMBL/GenBank/DDBJ whole genome shotgun (WGS) entry which is preliminary data.</text>
</comment>
<feature type="compositionally biased region" description="Polar residues" evidence="2">
    <location>
        <begin position="652"/>
        <end position="664"/>
    </location>
</feature>
<organism evidence="5 6">
    <name type="scientific">Hortaea werneckii</name>
    <name type="common">Black yeast</name>
    <name type="synonym">Cladosporium werneckii</name>
    <dbReference type="NCBI Taxonomy" id="91943"/>
    <lineage>
        <taxon>Eukaryota</taxon>
        <taxon>Fungi</taxon>
        <taxon>Dikarya</taxon>
        <taxon>Ascomycota</taxon>
        <taxon>Pezizomycotina</taxon>
        <taxon>Dothideomycetes</taxon>
        <taxon>Dothideomycetidae</taxon>
        <taxon>Mycosphaerellales</taxon>
        <taxon>Teratosphaeriaceae</taxon>
        <taxon>Hortaea</taxon>
    </lineage>
</organism>
<name>A0A3M6XD90_HORWE</name>
<evidence type="ECO:0000259" key="3">
    <source>
        <dbReference type="Pfam" id="PF03033"/>
    </source>
</evidence>
<dbReference type="AlphaFoldDB" id="A0A3M6XD90"/>
<dbReference type="Proteomes" id="UP000281245">
    <property type="component" value="Unassembled WGS sequence"/>
</dbReference>
<reference evidence="5 6" key="1">
    <citation type="journal article" date="2018" name="BMC Genomics">
        <title>Genomic evidence for intraspecific hybridization in a clonal and extremely halotolerant yeast.</title>
        <authorList>
            <person name="Gostincar C."/>
            <person name="Stajich J.E."/>
            <person name="Zupancic J."/>
            <person name="Zalar P."/>
            <person name="Gunde-Cimerman N."/>
        </authorList>
    </citation>
    <scope>NUCLEOTIDE SEQUENCE [LARGE SCALE GENOMIC DNA]</scope>
    <source>
        <strain evidence="5 6">EXF-6656</strain>
    </source>
</reference>
<evidence type="ECO:0000256" key="1">
    <source>
        <dbReference type="ARBA" id="ARBA00022679"/>
    </source>
</evidence>
<dbReference type="Gene3D" id="3.40.50.2000">
    <property type="entry name" value="Glycogen Phosphorylase B"/>
    <property type="match status" value="2"/>
</dbReference>